<proteinExistence type="predicted"/>
<dbReference type="AlphaFoldDB" id="A0A7J5ZBJ9"/>
<accession>A0A7J5ZBJ9</accession>
<dbReference type="EMBL" id="JAAKFY010000003">
    <property type="protein sequence ID" value="KAF3859165.1"/>
    <property type="molecule type" value="Genomic_DNA"/>
</dbReference>
<organism evidence="1 2">
    <name type="scientific">Dissostichus mawsoni</name>
    <name type="common">Antarctic cod</name>
    <dbReference type="NCBI Taxonomy" id="36200"/>
    <lineage>
        <taxon>Eukaryota</taxon>
        <taxon>Metazoa</taxon>
        <taxon>Chordata</taxon>
        <taxon>Craniata</taxon>
        <taxon>Vertebrata</taxon>
        <taxon>Euteleostomi</taxon>
        <taxon>Actinopterygii</taxon>
        <taxon>Neopterygii</taxon>
        <taxon>Teleostei</taxon>
        <taxon>Neoteleostei</taxon>
        <taxon>Acanthomorphata</taxon>
        <taxon>Eupercaria</taxon>
        <taxon>Perciformes</taxon>
        <taxon>Notothenioidei</taxon>
        <taxon>Nototheniidae</taxon>
        <taxon>Dissostichus</taxon>
    </lineage>
</organism>
<reference evidence="1 2" key="1">
    <citation type="submission" date="2020-03" db="EMBL/GenBank/DDBJ databases">
        <title>Dissostichus mawsoni Genome sequencing and assembly.</title>
        <authorList>
            <person name="Park H."/>
        </authorList>
    </citation>
    <scope>NUCLEOTIDE SEQUENCE [LARGE SCALE GENOMIC DNA]</scope>
    <source>
        <strain evidence="1">DM0001</strain>
        <tissue evidence="1">Muscle</tissue>
    </source>
</reference>
<gene>
    <name evidence="1" type="ORF">F7725_021564</name>
</gene>
<evidence type="ECO:0000313" key="1">
    <source>
        <dbReference type="EMBL" id="KAF3859165.1"/>
    </source>
</evidence>
<sequence>MEEDCGKRKKPEFDGNHFPIILFCQFNPDPRVLLEERMVPVDDGRGSGVQEVKAFEDLSAPRTQDLDFHHLETLQHLSTQQCLSFLRLPLEDSQTLCSRILSVSNHSWLLTHDRVTEGVRQSVSTNCGGTKKKKKKGFYVPLRSWPPSPQSWMQDGALHTSRELISFRVSQPMSRGLGKQEDDTPAEEAVLGYFGVSIHGVAPPLDLRVDTELFHHNRLKLPQIVEDKSVEVAGPSGEARQKARKVRTAWREAVCAASRSRQTDTSHREEKPSSLGGVAAALAVKPEVATATCHGNGYRI</sequence>
<evidence type="ECO:0000313" key="2">
    <source>
        <dbReference type="Proteomes" id="UP000518266"/>
    </source>
</evidence>
<dbReference type="Proteomes" id="UP000518266">
    <property type="component" value="Unassembled WGS sequence"/>
</dbReference>
<name>A0A7J5ZBJ9_DISMA</name>
<keyword evidence="2" id="KW-1185">Reference proteome</keyword>
<comment type="caution">
    <text evidence="1">The sequence shown here is derived from an EMBL/GenBank/DDBJ whole genome shotgun (WGS) entry which is preliminary data.</text>
</comment>
<protein>
    <submittedName>
        <fullName evidence="1">Uncharacterized protein</fullName>
    </submittedName>
</protein>